<sequence>MYTMITKFYATREAARIVAREEGAAFKDMGKDATKGQRWAVQFKEISDIVNSPEPVLTAAELKRAEDLAAVLNAQDEFIADYDIKVQVNHTAWTHADHLANLKRPSVLIRNQKEIRHDRKGNRVTVYSKRRQVI</sequence>
<proteinExistence type="predicted"/>
<reference evidence="2" key="1">
    <citation type="journal article" date="2019" name="Int. J. Syst. Evol. Microbiol.">
        <title>The Global Catalogue of Microorganisms (GCM) 10K type strain sequencing project: providing services to taxonomists for standard genome sequencing and annotation.</title>
        <authorList>
            <consortium name="The Broad Institute Genomics Platform"/>
            <consortium name="The Broad Institute Genome Sequencing Center for Infectious Disease"/>
            <person name="Wu L."/>
            <person name="Ma J."/>
        </authorList>
    </citation>
    <scope>NUCLEOTIDE SEQUENCE [LARGE SCALE GENOMIC DNA]</scope>
    <source>
        <strain evidence="2">JCM 31696</strain>
    </source>
</reference>
<accession>A0ABW3C938</accession>
<evidence type="ECO:0000313" key="2">
    <source>
        <dbReference type="Proteomes" id="UP001597083"/>
    </source>
</evidence>
<evidence type="ECO:0000313" key="1">
    <source>
        <dbReference type="EMBL" id="MFD0851036.1"/>
    </source>
</evidence>
<dbReference type="EMBL" id="JBHTIR010000234">
    <property type="protein sequence ID" value="MFD0851036.1"/>
    <property type="molecule type" value="Genomic_DNA"/>
</dbReference>
<dbReference type="Proteomes" id="UP001597083">
    <property type="component" value="Unassembled WGS sequence"/>
</dbReference>
<name>A0ABW3C938_9ACTN</name>
<protein>
    <submittedName>
        <fullName evidence="1">Uncharacterized protein</fullName>
    </submittedName>
</protein>
<organism evidence="1 2">
    <name type="scientific">Actinomadura adrarensis</name>
    <dbReference type="NCBI Taxonomy" id="1819600"/>
    <lineage>
        <taxon>Bacteria</taxon>
        <taxon>Bacillati</taxon>
        <taxon>Actinomycetota</taxon>
        <taxon>Actinomycetes</taxon>
        <taxon>Streptosporangiales</taxon>
        <taxon>Thermomonosporaceae</taxon>
        <taxon>Actinomadura</taxon>
    </lineage>
</organism>
<comment type="caution">
    <text evidence="1">The sequence shown here is derived from an EMBL/GenBank/DDBJ whole genome shotgun (WGS) entry which is preliminary data.</text>
</comment>
<keyword evidence="2" id="KW-1185">Reference proteome</keyword>
<gene>
    <name evidence="1" type="ORF">ACFQ07_02285</name>
</gene>